<dbReference type="AlphaFoldDB" id="A0A3Q9BWQ6"/>
<dbReference type="RefSeq" id="WP_126269938.1">
    <property type="nucleotide sequence ID" value="NZ_CP034463.1"/>
</dbReference>
<feature type="region of interest" description="Disordered" evidence="1">
    <location>
        <begin position="20"/>
        <end position="41"/>
    </location>
</feature>
<protein>
    <submittedName>
        <fullName evidence="3">Uncharacterized protein</fullName>
    </submittedName>
</protein>
<dbReference type="KEGG" id="saqu:EJC51_05275"/>
<feature type="transmembrane region" description="Helical" evidence="2">
    <location>
        <begin position="58"/>
        <end position="78"/>
    </location>
</feature>
<keyword evidence="2" id="KW-1133">Transmembrane helix</keyword>
<evidence type="ECO:0000313" key="3">
    <source>
        <dbReference type="EMBL" id="AZP15560.1"/>
    </source>
</evidence>
<keyword evidence="2" id="KW-0472">Membrane</keyword>
<keyword evidence="4" id="KW-1185">Reference proteome</keyword>
<name>A0A3Q9BWQ6_9ACTN</name>
<proteinExistence type="predicted"/>
<dbReference type="EMBL" id="CP034463">
    <property type="protein sequence ID" value="AZP15560.1"/>
    <property type="molecule type" value="Genomic_DNA"/>
</dbReference>
<organism evidence="3 4">
    <name type="scientific">Streptomyces aquilus</name>
    <dbReference type="NCBI Taxonomy" id="2548456"/>
    <lineage>
        <taxon>Bacteria</taxon>
        <taxon>Bacillati</taxon>
        <taxon>Actinomycetota</taxon>
        <taxon>Actinomycetes</taxon>
        <taxon>Kitasatosporales</taxon>
        <taxon>Streptomycetaceae</taxon>
        <taxon>Streptomyces</taxon>
    </lineage>
</organism>
<reference evidence="3 4" key="1">
    <citation type="submission" date="2018-12" db="EMBL/GenBank/DDBJ databases">
        <authorList>
            <person name="Li K."/>
        </authorList>
    </citation>
    <scope>NUCLEOTIDE SEQUENCE [LARGE SCALE GENOMIC DNA]</scope>
    <source>
        <strain evidence="4">CR22</strain>
    </source>
</reference>
<feature type="transmembrane region" description="Helical" evidence="2">
    <location>
        <begin position="144"/>
        <end position="165"/>
    </location>
</feature>
<feature type="transmembrane region" description="Helical" evidence="2">
    <location>
        <begin position="120"/>
        <end position="138"/>
    </location>
</feature>
<evidence type="ECO:0000256" key="1">
    <source>
        <dbReference type="SAM" id="MobiDB-lite"/>
    </source>
</evidence>
<sequence>MPGPWGDTAERRRRREIRRRRARVREARRSRERAERRRSEGLTDQEIRRRRRALWRRVWGTGAVLVGAFTVLTAHEVWGPGDDPAFDTALALALLAAGLYGIGAGVVVVFRARRELPRSLAGWGLVTWFAVVLALPSYKYGDLIGGPVAVAGVWLAAVAATIWYLRREADD</sequence>
<keyword evidence="2" id="KW-0812">Transmembrane</keyword>
<dbReference type="Proteomes" id="UP000280197">
    <property type="component" value="Chromosome"/>
</dbReference>
<feature type="compositionally biased region" description="Basic and acidic residues" evidence="1">
    <location>
        <begin position="24"/>
        <end position="41"/>
    </location>
</feature>
<evidence type="ECO:0000313" key="4">
    <source>
        <dbReference type="Proteomes" id="UP000280197"/>
    </source>
</evidence>
<gene>
    <name evidence="3" type="ORF">EJC51_05275</name>
</gene>
<accession>A0A3Q9BWQ6</accession>
<evidence type="ECO:0000256" key="2">
    <source>
        <dbReference type="SAM" id="Phobius"/>
    </source>
</evidence>
<feature type="transmembrane region" description="Helical" evidence="2">
    <location>
        <begin position="90"/>
        <end position="108"/>
    </location>
</feature>